<proteinExistence type="predicted"/>
<comment type="caution">
    <text evidence="1">The sequence shown here is derived from an EMBL/GenBank/DDBJ whole genome shotgun (WGS) entry which is preliminary data.</text>
</comment>
<gene>
    <name evidence="1" type="ORF">HK097_003084</name>
</gene>
<organism evidence="1 2">
    <name type="scientific">Rhizophlyctis rosea</name>
    <dbReference type="NCBI Taxonomy" id="64517"/>
    <lineage>
        <taxon>Eukaryota</taxon>
        <taxon>Fungi</taxon>
        <taxon>Fungi incertae sedis</taxon>
        <taxon>Chytridiomycota</taxon>
        <taxon>Chytridiomycota incertae sedis</taxon>
        <taxon>Chytridiomycetes</taxon>
        <taxon>Rhizophlyctidales</taxon>
        <taxon>Rhizophlyctidaceae</taxon>
        <taxon>Rhizophlyctis</taxon>
    </lineage>
</organism>
<reference evidence="1" key="1">
    <citation type="submission" date="2020-05" db="EMBL/GenBank/DDBJ databases">
        <title>Phylogenomic resolution of chytrid fungi.</title>
        <authorList>
            <person name="Stajich J.E."/>
            <person name="Amses K."/>
            <person name="Simmons R."/>
            <person name="Seto K."/>
            <person name="Myers J."/>
            <person name="Bonds A."/>
            <person name="Quandt C.A."/>
            <person name="Barry K."/>
            <person name="Liu P."/>
            <person name="Grigoriev I."/>
            <person name="Longcore J.E."/>
            <person name="James T.Y."/>
        </authorList>
    </citation>
    <scope>NUCLEOTIDE SEQUENCE</scope>
    <source>
        <strain evidence="1">JEL0318</strain>
    </source>
</reference>
<dbReference type="AlphaFoldDB" id="A0AAD5S2Z7"/>
<feature type="non-terminal residue" evidence="1">
    <location>
        <position position="1"/>
    </location>
</feature>
<evidence type="ECO:0000313" key="2">
    <source>
        <dbReference type="Proteomes" id="UP001212841"/>
    </source>
</evidence>
<keyword evidence="2" id="KW-1185">Reference proteome</keyword>
<accession>A0AAD5S2Z7</accession>
<name>A0AAD5S2Z7_9FUNG</name>
<sequence>MRPLSEYADKKTKKSLVLVDYSSESEEEDGVAGKKFCFQKLTHHEEHQWNQYPSPPAKPVPSLASQFLRQTLIPDPVDVFNGS</sequence>
<protein>
    <submittedName>
        <fullName evidence="1">Uncharacterized protein</fullName>
    </submittedName>
</protein>
<dbReference type="EMBL" id="JADGJD010001704">
    <property type="protein sequence ID" value="KAJ3038703.1"/>
    <property type="molecule type" value="Genomic_DNA"/>
</dbReference>
<evidence type="ECO:0000313" key="1">
    <source>
        <dbReference type="EMBL" id="KAJ3038703.1"/>
    </source>
</evidence>
<dbReference type="Proteomes" id="UP001212841">
    <property type="component" value="Unassembled WGS sequence"/>
</dbReference>